<gene>
    <name evidence="2" type="ORF">DMENIID0002_09200</name>
</gene>
<dbReference type="EMBL" id="AP029170">
    <property type="protein sequence ID" value="BFD46274.1"/>
    <property type="molecule type" value="Genomic_DNA"/>
</dbReference>
<evidence type="ECO:0000256" key="1">
    <source>
        <dbReference type="SAM" id="Phobius"/>
    </source>
</evidence>
<dbReference type="AlphaFoldDB" id="A0AAT9G922"/>
<sequence>MFKYLSLSISYMINIPKLPKLQVLLKKLHKLVVYFLYKRNIIILIGDKGTFLCALIHDKVVDTLFVPAENQDNLDSYKEFFGKFKNYYVFFLLNGSACEVRHDIVPVLHSIVKTNPVEKFIEEYFSIDDIVAYNVYNINTKYSEVWNTLLVSTPYTLPLSKLLENLLASKRQKFGGIYFLALEWKPIIDKIVKNVENNKYSEYLQIFVCILSTNGIKLVVKHQGNIISIQTFDYPTDKSDLYIQGIIEQEVEDCLISCKSYVDSLTLKVCIILIVDQSLKLLLEQSSFGEHPVICKSSSVLGDNSKFSDAMVVKLFNEQKSFLASNKYLESIAKLNIISSLIFKPFITIIIVLIFAACAIKIKTVANYKKLDLLNSHYFSAEQDYYNVKQTYPYIQNTTNLADLYVFEALLQIPVPTPFDSLEKFLTNLPPNLHLEEIKWQRSDLDNTLLSSNQYIKIEILLKFIVSDMLVEDATQLLKQEIANFSKIFSNMDINFTIFTDQILELPNRVVIPAEVIITKKKG</sequence>
<proteinExistence type="predicted"/>
<keyword evidence="1" id="KW-1133">Transmembrane helix</keyword>
<name>A0AAT9G922_9RICK</name>
<organism evidence="2">
    <name type="scientific">Candidatus Tisiphia endosymbiont of Sergentomyia squamirostris</name>
    <dbReference type="NCBI Taxonomy" id="3113639"/>
    <lineage>
        <taxon>Bacteria</taxon>
        <taxon>Pseudomonadati</taxon>
        <taxon>Pseudomonadota</taxon>
        <taxon>Alphaproteobacteria</taxon>
        <taxon>Rickettsiales</taxon>
        <taxon>Rickettsiaceae</taxon>
        <taxon>Rickettsieae</taxon>
        <taxon>Candidatus Tisiphia</taxon>
    </lineage>
</organism>
<evidence type="ECO:0000313" key="2">
    <source>
        <dbReference type="EMBL" id="BFD46274.1"/>
    </source>
</evidence>
<feature type="transmembrane region" description="Helical" evidence="1">
    <location>
        <begin position="341"/>
        <end position="360"/>
    </location>
</feature>
<keyword evidence="1" id="KW-0812">Transmembrane</keyword>
<reference evidence="2" key="1">
    <citation type="submission" date="2024-01" db="EMBL/GenBank/DDBJ databases">
        <title>Sequencing the genomes of a sandfly, Sergentomyia squamirostris, and its two endosymbionts.</title>
        <authorList>
            <person name="Itokawa K."/>
            <person name="Sanjoba C."/>
        </authorList>
    </citation>
    <scope>NUCLEOTIDE SEQUENCE</scope>
    <source>
        <strain evidence="2">RiSSQ</strain>
    </source>
</reference>
<protein>
    <recommendedName>
        <fullName evidence="3">Glycyl-tRNA synthetase subunit alpha</fullName>
    </recommendedName>
</protein>
<evidence type="ECO:0008006" key="3">
    <source>
        <dbReference type="Google" id="ProtNLM"/>
    </source>
</evidence>
<accession>A0AAT9G922</accession>
<keyword evidence="1" id="KW-0472">Membrane</keyword>